<comment type="caution">
    <text evidence="3">The sequence shown here is derived from an EMBL/GenBank/DDBJ whole genome shotgun (WGS) entry which is preliminary data.</text>
</comment>
<dbReference type="OrthoDB" id="1902587at2759"/>
<dbReference type="Gene3D" id="2.60.120.340">
    <property type="entry name" value="Nucleoplasmin core domain"/>
    <property type="match status" value="1"/>
</dbReference>
<feature type="compositionally biased region" description="Acidic residues" evidence="1">
    <location>
        <begin position="185"/>
        <end position="197"/>
    </location>
</feature>
<evidence type="ECO:0000256" key="1">
    <source>
        <dbReference type="SAM" id="MobiDB-lite"/>
    </source>
</evidence>
<organism evidence="3 4">
    <name type="scientific">Ladona fulva</name>
    <name type="common">Scarce chaser dragonfly</name>
    <name type="synonym">Libellula fulva</name>
    <dbReference type="NCBI Taxonomy" id="123851"/>
    <lineage>
        <taxon>Eukaryota</taxon>
        <taxon>Metazoa</taxon>
        <taxon>Ecdysozoa</taxon>
        <taxon>Arthropoda</taxon>
        <taxon>Hexapoda</taxon>
        <taxon>Insecta</taxon>
        <taxon>Pterygota</taxon>
        <taxon>Palaeoptera</taxon>
        <taxon>Odonata</taxon>
        <taxon>Epiprocta</taxon>
        <taxon>Anisoptera</taxon>
        <taxon>Libelluloidea</taxon>
        <taxon>Libellulidae</taxon>
        <taxon>Ladona</taxon>
    </lineage>
</organism>
<evidence type="ECO:0000259" key="2">
    <source>
        <dbReference type="Pfam" id="PF17800"/>
    </source>
</evidence>
<feature type="compositionally biased region" description="Acidic residues" evidence="1">
    <location>
        <begin position="157"/>
        <end position="179"/>
    </location>
</feature>
<evidence type="ECO:0000313" key="3">
    <source>
        <dbReference type="EMBL" id="KAG8226992.1"/>
    </source>
</evidence>
<dbReference type="Pfam" id="PF17800">
    <property type="entry name" value="NPL"/>
    <property type="match status" value="1"/>
</dbReference>
<accession>A0A8K0K3H4</accession>
<gene>
    <name evidence="3" type="ORF">J437_LFUL000297</name>
</gene>
<protein>
    <recommendedName>
        <fullName evidence="2">Nucleoplasmin-like domain-containing protein</fullName>
    </recommendedName>
</protein>
<dbReference type="EMBL" id="KZ308307">
    <property type="protein sequence ID" value="KAG8226992.1"/>
    <property type="molecule type" value="Genomic_DNA"/>
</dbReference>
<evidence type="ECO:0000313" key="4">
    <source>
        <dbReference type="Proteomes" id="UP000792457"/>
    </source>
</evidence>
<feature type="region of interest" description="Disordered" evidence="1">
    <location>
        <begin position="94"/>
        <end position="263"/>
    </location>
</feature>
<keyword evidence="4" id="KW-1185">Reference proteome</keyword>
<dbReference type="InterPro" id="IPR041232">
    <property type="entry name" value="NPL"/>
</dbReference>
<proteinExistence type="predicted"/>
<feature type="domain" description="Nucleoplasmin-like" evidence="2">
    <location>
        <begin position="2"/>
        <end position="91"/>
    </location>
</feature>
<feature type="compositionally biased region" description="Acidic residues" evidence="1">
    <location>
        <begin position="94"/>
        <end position="115"/>
    </location>
</feature>
<dbReference type="AlphaFoldDB" id="A0A8K0K3H4"/>
<reference evidence="3" key="1">
    <citation type="submission" date="2013-04" db="EMBL/GenBank/DDBJ databases">
        <authorList>
            <person name="Qu J."/>
            <person name="Murali S.C."/>
            <person name="Bandaranaike D."/>
            <person name="Bellair M."/>
            <person name="Blankenburg K."/>
            <person name="Chao H."/>
            <person name="Dinh H."/>
            <person name="Doddapaneni H."/>
            <person name="Downs B."/>
            <person name="Dugan-Rocha S."/>
            <person name="Elkadiri S."/>
            <person name="Gnanaolivu R.D."/>
            <person name="Hernandez B."/>
            <person name="Javaid M."/>
            <person name="Jayaseelan J.C."/>
            <person name="Lee S."/>
            <person name="Li M."/>
            <person name="Ming W."/>
            <person name="Munidasa M."/>
            <person name="Muniz J."/>
            <person name="Nguyen L."/>
            <person name="Ongeri F."/>
            <person name="Osuji N."/>
            <person name="Pu L.-L."/>
            <person name="Puazo M."/>
            <person name="Qu C."/>
            <person name="Quiroz J."/>
            <person name="Raj R."/>
            <person name="Weissenberger G."/>
            <person name="Xin Y."/>
            <person name="Zou X."/>
            <person name="Han Y."/>
            <person name="Richards S."/>
            <person name="Worley K."/>
            <person name="Muzny D."/>
            <person name="Gibbs R."/>
        </authorList>
    </citation>
    <scope>NUCLEOTIDE SEQUENCE</scope>
    <source>
        <strain evidence="3">Sampled in the wild</strain>
    </source>
</reference>
<name>A0A8K0K3H4_LADFU</name>
<dbReference type="Proteomes" id="UP000792457">
    <property type="component" value="Unassembled WGS sequence"/>
</dbReference>
<sequence length="263" mass="29065">MFWALVILPNKRYTQVVSKSFHVSMACLDLESADGEATSVMVEVNDDKLILCNLSKNKCVQQPLDLNFQTGDEISFFTKGKATVHLTGYLIPEDDVPELMSGEESDEEEEEEEGEAKEKLKALASKAMKRSIEEKSSKNKKQKLDSSVGATNKAIVEEDSDEDDEDFELEEDSEGESGEDAAGSESDESDEDMDESMEEKKVPAKLSKKQKEEKGKPMKKESLPAKKESINGTPNQLSAKKKKQKDGATPQAKGTPKPVKQHA</sequence>
<reference evidence="3" key="2">
    <citation type="submission" date="2017-10" db="EMBL/GenBank/DDBJ databases">
        <title>Ladona fulva Genome sequencing and assembly.</title>
        <authorList>
            <person name="Murali S."/>
            <person name="Richards S."/>
            <person name="Bandaranaike D."/>
            <person name="Bellair M."/>
            <person name="Blankenburg K."/>
            <person name="Chao H."/>
            <person name="Dinh H."/>
            <person name="Doddapaneni H."/>
            <person name="Dugan-Rocha S."/>
            <person name="Elkadiri S."/>
            <person name="Gnanaolivu R."/>
            <person name="Hernandez B."/>
            <person name="Skinner E."/>
            <person name="Javaid M."/>
            <person name="Lee S."/>
            <person name="Li M."/>
            <person name="Ming W."/>
            <person name="Munidasa M."/>
            <person name="Muniz J."/>
            <person name="Nguyen L."/>
            <person name="Hughes D."/>
            <person name="Osuji N."/>
            <person name="Pu L.-L."/>
            <person name="Puazo M."/>
            <person name="Qu C."/>
            <person name="Quiroz J."/>
            <person name="Raj R."/>
            <person name="Weissenberger G."/>
            <person name="Xin Y."/>
            <person name="Zou X."/>
            <person name="Han Y."/>
            <person name="Worley K."/>
            <person name="Muzny D."/>
            <person name="Gibbs R."/>
        </authorList>
    </citation>
    <scope>NUCLEOTIDE SEQUENCE</scope>
    <source>
        <strain evidence="3">Sampled in the wild</strain>
    </source>
</reference>
<feature type="compositionally biased region" description="Basic and acidic residues" evidence="1">
    <location>
        <begin position="209"/>
        <end position="229"/>
    </location>
</feature>